<keyword evidence="1" id="KW-1133">Transmembrane helix</keyword>
<dbReference type="EMBL" id="CP036343">
    <property type="protein sequence ID" value="QDT94280.1"/>
    <property type="molecule type" value="Genomic_DNA"/>
</dbReference>
<organism evidence="2 3">
    <name type="scientific">Gimesia algae</name>
    <dbReference type="NCBI Taxonomy" id="2527971"/>
    <lineage>
        <taxon>Bacteria</taxon>
        <taxon>Pseudomonadati</taxon>
        <taxon>Planctomycetota</taxon>
        <taxon>Planctomycetia</taxon>
        <taxon>Planctomycetales</taxon>
        <taxon>Planctomycetaceae</taxon>
        <taxon>Gimesia</taxon>
    </lineage>
</organism>
<evidence type="ECO:0000313" key="3">
    <source>
        <dbReference type="Proteomes" id="UP000316855"/>
    </source>
</evidence>
<evidence type="ECO:0000313" key="2">
    <source>
        <dbReference type="EMBL" id="QDT94280.1"/>
    </source>
</evidence>
<dbReference type="KEGG" id="gax:Pan161_59750"/>
<dbReference type="Proteomes" id="UP000316855">
    <property type="component" value="Chromosome"/>
</dbReference>
<dbReference type="AlphaFoldDB" id="A0A517VMZ2"/>
<keyword evidence="1" id="KW-0472">Membrane</keyword>
<sequence>MFEKFGPEEWQLVVMVGLSIISGIGAIVLAIAAWTLKYIIDVEKNTSSSAASTTAMASSLESLKSDNEKDHDILHGRIKDVETVQVQHGETLVEHSLKIKGLEGGC</sequence>
<keyword evidence="3" id="KW-1185">Reference proteome</keyword>
<dbReference type="RefSeq" id="WP_145232195.1">
    <property type="nucleotide sequence ID" value="NZ_CP036343.1"/>
</dbReference>
<protein>
    <submittedName>
        <fullName evidence="2">Uncharacterized protein</fullName>
    </submittedName>
</protein>
<name>A0A517VMZ2_9PLAN</name>
<proteinExistence type="predicted"/>
<feature type="transmembrane region" description="Helical" evidence="1">
    <location>
        <begin position="12"/>
        <end position="36"/>
    </location>
</feature>
<accession>A0A517VMZ2</accession>
<keyword evidence="1" id="KW-0812">Transmembrane</keyword>
<evidence type="ECO:0000256" key="1">
    <source>
        <dbReference type="SAM" id="Phobius"/>
    </source>
</evidence>
<reference evidence="2 3" key="1">
    <citation type="submission" date="2019-02" db="EMBL/GenBank/DDBJ databases">
        <title>Deep-cultivation of Planctomycetes and their phenomic and genomic characterization uncovers novel biology.</title>
        <authorList>
            <person name="Wiegand S."/>
            <person name="Jogler M."/>
            <person name="Boedeker C."/>
            <person name="Pinto D."/>
            <person name="Vollmers J."/>
            <person name="Rivas-Marin E."/>
            <person name="Kohn T."/>
            <person name="Peeters S.H."/>
            <person name="Heuer A."/>
            <person name="Rast P."/>
            <person name="Oberbeckmann S."/>
            <person name="Bunk B."/>
            <person name="Jeske O."/>
            <person name="Meyerdierks A."/>
            <person name="Storesund J.E."/>
            <person name="Kallscheuer N."/>
            <person name="Luecker S."/>
            <person name="Lage O.M."/>
            <person name="Pohl T."/>
            <person name="Merkel B.J."/>
            <person name="Hornburger P."/>
            <person name="Mueller R.-W."/>
            <person name="Bruemmer F."/>
            <person name="Labrenz M."/>
            <person name="Spormann A.M."/>
            <person name="Op den Camp H."/>
            <person name="Overmann J."/>
            <person name="Amann R."/>
            <person name="Jetten M.S.M."/>
            <person name="Mascher T."/>
            <person name="Medema M.H."/>
            <person name="Devos D.P."/>
            <person name="Kaster A.-K."/>
            <person name="Ovreas L."/>
            <person name="Rohde M."/>
            <person name="Galperin M.Y."/>
            <person name="Jogler C."/>
        </authorList>
    </citation>
    <scope>NUCLEOTIDE SEQUENCE [LARGE SCALE GENOMIC DNA]</scope>
    <source>
        <strain evidence="2 3">Pan161</strain>
    </source>
</reference>
<gene>
    <name evidence="2" type="ORF">Pan161_59750</name>
</gene>